<proteinExistence type="predicted"/>
<accession>A0A645A470</accession>
<reference evidence="2" key="1">
    <citation type="submission" date="2019-08" db="EMBL/GenBank/DDBJ databases">
        <authorList>
            <person name="Kucharzyk K."/>
            <person name="Murdoch R.W."/>
            <person name="Higgins S."/>
            <person name="Loffler F."/>
        </authorList>
    </citation>
    <scope>NUCLEOTIDE SEQUENCE</scope>
</reference>
<dbReference type="AlphaFoldDB" id="A0A645A470"/>
<feature type="region of interest" description="Disordered" evidence="1">
    <location>
        <begin position="121"/>
        <end position="166"/>
    </location>
</feature>
<protein>
    <submittedName>
        <fullName evidence="2">Uncharacterized protein</fullName>
    </submittedName>
</protein>
<evidence type="ECO:0000313" key="2">
    <source>
        <dbReference type="EMBL" id="MPM47985.1"/>
    </source>
</evidence>
<evidence type="ECO:0000256" key="1">
    <source>
        <dbReference type="SAM" id="MobiDB-lite"/>
    </source>
</evidence>
<feature type="compositionally biased region" description="Basic and acidic residues" evidence="1">
    <location>
        <begin position="207"/>
        <end position="217"/>
    </location>
</feature>
<feature type="compositionally biased region" description="Low complexity" evidence="1">
    <location>
        <begin position="128"/>
        <end position="137"/>
    </location>
</feature>
<organism evidence="2">
    <name type="scientific">bioreactor metagenome</name>
    <dbReference type="NCBI Taxonomy" id="1076179"/>
    <lineage>
        <taxon>unclassified sequences</taxon>
        <taxon>metagenomes</taxon>
        <taxon>ecological metagenomes</taxon>
    </lineage>
</organism>
<feature type="region of interest" description="Disordered" evidence="1">
    <location>
        <begin position="188"/>
        <end position="242"/>
    </location>
</feature>
<sequence length="242" mass="24517">MGDPGVDTGLVGGVLGHRRVPLEVVLFDVEDGRRVHRQAVRPVQLEAGQFDGEGVVRLGVEHGLHHRLADVAAGDGAQAGGLQHRLEHLGGGRLAVGAGDGQPGRGVLRVLESPGELHLAVDRHPAQRRSGQQRGARLPAGGGDDEVDVLGQGGGGAGSEPDLGAEDLEDLGALGDLLVVGLVEDDDPGAELQQGVGGGEAGGAQAGHHDPGLRPRGETVGGADPVGPYAVHWSPNPVTHSP</sequence>
<name>A0A645A470_9ZZZZ</name>
<dbReference type="EMBL" id="VSSQ01011905">
    <property type="protein sequence ID" value="MPM47985.1"/>
    <property type="molecule type" value="Genomic_DNA"/>
</dbReference>
<feature type="compositionally biased region" description="Gly residues" evidence="1">
    <location>
        <begin position="195"/>
        <end position="205"/>
    </location>
</feature>
<comment type="caution">
    <text evidence="2">The sequence shown here is derived from an EMBL/GenBank/DDBJ whole genome shotgun (WGS) entry which is preliminary data.</text>
</comment>
<gene>
    <name evidence="2" type="ORF">SDC9_94706</name>
</gene>